<keyword evidence="4" id="KW-1185">Reference proteome</keyword>
<name>M1DVJ2_SOLTU</name>
<feature type="domain" description="DUF4283" evidence="2">
    <location>
        <begin position="87"/>
        <end position="162"/>
    </location>
</feature>
<feature type="region of interest" description="Disordered" evidence="1">
    <location>
        <begin position="17"/>
        <end position="40"/>
    </location>
</feature>
<dbReference type="Proteomes" id="UP000011115">
    <property type="component" value="Unassembled WGS sequence"/>
</dbReference>
<dbReference type="Gramene" id="PGSC0003DMT400095079">
    <property type="protein sequence ID" value="PGSC0003DMT400095079"/>
    <property type="gene ID" value="PGSC0003DMG400044650"/>
</dbReference>
<sequence length="212" mass="24465">MAAGQPISMVDSASSSHAPLAQFPPLPNQNTTPTNQDNENPLNYKLLLKNKLSKDITPIEIKAVEFVDGEPVVRWLEAEVTRMNIIENIQYAVVRKFSYGWPNMDELRNLIPQQCGTKEDCQIGYLRNRHILIRFKNFEDFVNIMSKSVYYITNKEGYNYQMRPLIDDDKFNSAEETTEAMAWISFPDLLPTFFCQRGIVYNCVSSWKAYST</sequence>
<dbReference type="HOGENOM" id="CLU_1221504_0_0_1"/>
<feature type="compositionally biased region" description="Low complexity" evidence="1">
    <location>
        <begin position="28"/>
        <end position="40"/>
    </location>
</feature>
<protein>
    <recommendedName>
        <fullName evidence="2">DUF4283 domain-containing protein</fullName>
    </recommendedName>
</protein>
<proteinExistence type="predicted"/>
<dbReference type="InterPro" id="IPR025558">
    <property type="entry name" value="DUF4283"/>
</dbReference>
<reference evidence="3" key="2">
    <citation type="submission" date="2015-06" db="UniProtKB">
        <authorList>
            <consortium name="EnsemblPlants"/>
        </authorList>
    </citation>
    <scope>IDENTIFICATION</scope>
    <source>
        <strain evidence="3">DM1-3 516 R44</strain>
    </source>
</reference>
<dbReference type="AlphaFoldDB" id="M1DVJ2"/>
<dbReference type="EnsemblPlants" id="PGSC0003DMT400095079">
    <property type="protein sequence ID" value="PGSC0003DMT400095079"/>
    <property type="gene ID" value="PGSC0003DMG400044650"/>
</dbReference>
<dbReference type="InParanoid" id="M1DVJ2"/>
<evidence type="ECO:0000259" key="2">
    <source>
        <dbReference type="Pfam" id="PF14111"/>
    </source>
</evidence>
<accession>M1DVJ2</accession>
<evidence type="ECO:0000256" key="1">
    <source>
        <dbReference type="SAM" id="MobiDB-lite"/>
    </source>
</evidence>
<organism evidence="3 4">
    <name type="scientific">Solanum tuberosum</name>
    <name type="common">Potato</name>
    <dbReference type="NCBI Taxonomy" id="4113"/>
    <lineage>
        <taxon>Eukaryota</taxon>
        <taxon>Viridiplantae</taxon>
        <taxon>Streptophyta</taxon>
        <taxon>Embryophyta</taxon>
        <taxon>Tracheophyta</taxon>
        <taxon>Spermatophyta</taxon>
        <taxon>Magnoliopsida</taxon>
        <taxon>eudicotyledons</taxon>
        <taxon>Gunneridae</taxon>
        <taxon>Pentapetalae</taxon>
        <taxon>asterids</taxon>
        <taxon>lamiids</taxon>
        <taxon>Solanales</taxon>
        <taxon>Solanaceae</taxon>
        <taxon>Solanoideae</taxon>
        <taxon>Solaneae</taxon>
        <taxon>Solanum</taxon>
    </lineage>
</organism>
<evidence type="ECO:0000313" key="4">
    <source>
        <dbReference type="Proteomes" id="UP000011115"/>
    </source>
</evidence>
<dbReference type="Pfam" id="PF14111">
    <property type="entry name" value="DUF4283"/>
    <property type="match status" value="1"/>
</dbReference>
<evidence type="ECO:0000313" key="3">
    <source>
        <dbReference type="EnsemblPlants" id="PGSC0003DMT400095079"/>
    </source>
</evidence>
<dbReference type="eggNOG" id="KOG1075">
    <property type="taxonomic scope" value="Eukaryota"/>
</dbReference>
<reference evidence="4" key="1">
    <citation type="journal article" date="2011" name="Nature">
        <title>Genome sequence and analysis of the tuber crop potato.</title>
        <authorList>
            <consortium name="The Potato Genome Sequencing Consortium"/>
        </authorList>
    </citation>
    <scope>NUCLEOTIDE SEQUENCE [LARGE SCALE GENOMIC DNA]</scope>
    <source>
        <strain evidence="4">cv. DM1-3 516 R44</strain>
    </source>
</reference>
<dbReference type="PaxDb" id="4113-PGSC0003DMT400095079"/>